<feature type="signal peptide" evidence="2">
    <location>
        <begin position="1"/>
        <end position="21"/>
    </location>
</feature>
<proteinExistence type="evidence at transcript level"/>
<feature type="region of interest" description="Disordered" evidence="1">
    <location>
        <begin position="211"/>
        <end position="290"/>
    </location>
</feature>
<protein>
    <submittedName>
        <fullName evidence="3">Putative secreted protein</fullName>
    </submittedName>
</protein>
<dbReference type="EMBL" id="GADI01007047">
    <property type="protein sequence ID" value="JAA66761.1"/>
    <property type="molecule type" value="mRNA"/>
</dbReference>
<keyword evidence="2" id="KW-0732">Signal</keyword>
<dbReference type="AlphaFoldDB" id="A0A0K8R6T2"/>
<reference evidence="3" key="1">
    <citation type="submission" date="2012-12" db="EMBL/GenBank/DDBJ databases">
        <title>Identification and characterization of a phenylalanine ammonia-lyase gene family in Isatis indigotica Fort.</title>
        <authorList>
            <person name="Liu Q."/>
            <person name="Chen J."/>
            <person name="Zhou X."/>
            <person name="Di P."/>
            <person name="Xiao Y."/>
            <person name="Xuan H."/>
            <person name="Zhang L."/>
            <person name="Chen W."/>
        </authorList>
    </citation>
    <scope>NUCLEOTIDE SEQUENCE</scope>
    <source>
        <tissue evidence="3">Salivary gland</tissue>
    </source>
</reference>
<feature type="compositionally biased region" description="Pro residues" evidence="1">
    <location>
        <begin position="225"/>
        <end position="244"/>
    </location>
</feature>
<organism evidence="3">
    <name type="scientific">Ixodes ricinus</name>
    <name type="common">Common tick</name>
    <name type="synonym">Acarus ricinus</name>
    <dbReference type="NCBI Taxonomy" id="34613"/>
    <lineage>
        <taxon>Eukaryota</taxon>
        <taxon>Metazoa</taxon>
        <taxon>Ecdysozoa</taxon>
        <taxon>Arthropoda</taxon>
        <taxon>Chelicerata</taxon>
        <taxon>Arachnida</taxon>
        <taxon>Acari</taxon>
        <taxon>Parasitiformes</taxon>
        <taxon>Ixodida</taxon>
        <taxon>Ixodoidea</taxon>
        <taxon>Ixodidae</taxon>
        <taxon>Ixodinae</taxon>
        <taxon>Ixodes</taxon>
    </lineage>
</organism>
<evidence type="ECO:0000256" key="2">
    <source>
        <dbReference type="SAM" id="SignalP"/>
    </source>
</evidence>
<evidence type="ECO:0000313" key="3">
    <source>
        <dbReference type="EMBL" id="JAA66761.1"/>
    </source>
</evidence>
<evidence type="ECO:0000256" key="1">
    <source>
        <dbReference type="SAM" id="MobiDB-lite"/>
    </source>
</evidence>
<sequence>MNPLSWSLCLWLWFMCTGVECLLKLHLSSRDQYDGGTTITIQFYVDESVKASEEDVSNFLRTVILQATNDLRNHDYFDVKDINLEYRIKHHVDAALEDISQRYTNERYMDLDGIIDALTNHFNTYNKYGNPDINCLVTNHTINNGDDILKAYGFSRDKTLCKHSVSMLLAYAPYAAYDAGRKFTEQIRDSLDPNDVKYYEQDKIKVYLSQCNGSFGPEDPDVKPPEPPTPPVNPPESPDTPVPIPTADTPEVPPPPGPPPPPPPEVPHESSSTEPVTTTTTTETPDADYC</sequence>
<accession>A0A0K8R6T2</accession>
<feature type="chain" id="PRO_5005516501" evidence="2">
    <location>
        <begin position="22"/>
        <end position="290"/>
    </location>
</feature>
<feature type="compositionally biased region" description="Low complexity" evidence="1">
    <location>
        <begin position="269"/>
        <end position="284"/>
    </location>
</feature>
<name>A0A0K8R6T2_IXORI</name>
<feature type="compositionally biased region" description="Pro residues" evidence="1">
    <location>
        <begin position="251"/>
        <end position="265"/>
    </location>
</feature>